<accession>A0A7G7BPI1</accession>
<evidence type="ECO:0000256" key="1">
    <source>
        <dbReference type="SAM" id="MobiDB-lite"/>
    </source>
</evidence>
<sequence length="91" mass="9885">MPQIHDVPDDWNPNHRCCLECGNSDPDVTLRALTHPATKQQALACTRHLADVAAVLDSYGPALHAEEQHAPKPSTTPTASSTPATRRRPRA</sequence>
<dbReference type="RefSeq" id="WP_185300736.1">
    <property type="nucleotide sequence ID" value="NZ_CP045702.1"/>
</dbReference>
<feature type="region of interest" description="Disordered" evidence="1">
    <location>
        <begin position="63"/>
        <end position="91"/>
    </location>
</feature>
<dbReference type="KEGG" id="sfiy:F0344_23930"/>
<gene>
    <name evidence="2" type="ORF">F0344_23930</name>
</gene>
<protein>
    <submittedName>
        <fullName evidence="2">Uncharacterized protein</fullName>
    </submittedName>
</protein>
<keyword evidence="3" id="KW-1185">Reference proteome</keyword>
<reference evidence="3" key="1">
    <citation type="submission" date="2019-10" db="EMBL/GenBank/DDBJ databases">
        <title>Antimicrobial potential of Antarctic Bacteria.</title>
        <authorList>
            <person name="Benaud N."/>
            <person name="Edwards R.J."/>
            <person name="Ferrari B.C."/>
        </authorList>
    </citation>
    <scope>NUCLEOTIDE SEQUENCE [LARGE SCALE GENOMIC DNA]</scope>
    <source>
        <strain evidence="3">NBSH44</strain>
    </source>
</reference>
<name>A0A7G7BPI1_9ACTN</name>
<evidence type="ECO:0000313" key="2">
    <source>
        <dbReference type="EMBL" id="QNE77246.1"/>
    </source>
</evidence>
<feature type="compositionally biased region" description="Low complexity" evidence="1">
    <location>
        <begin position="71"/>
        <end position="84"/>
    </location>
</feature>
<dbReference type="EMBL" id="CP045702">
    <property type="protein sequence ID" value="QNE77246.1"/>
    <property type="molecule type" value="Genomic_DNA"/>
</dbReference>
<dbReference type="Proteomes" id="UP000515307">
    <property type="component" value="Chromosome"/>
</dbReference>
<evidence type="ECO:0000313" key="3">
    <source>
        <dbReference type="Proteomes" id="UP000515307"/>
    </source>
</evidence>
<organism evidence="2 3">
    <name type="scientific">Streptomyces finlayi</name>
    <dbReference type="NCBI Taxonomy" id="67296"/>
    <lineage>
        <taxon>Bacteria</taxon>
        <taxon>Bacillati</taxon>
        <taxon>Actinomycetota</taxon>
        <taxon>Actinomycetes</taxon>
        <taxon>Kitasatosporales</taxon>
        <taxon>Streptomycetaceae</taxon>
        <taxon>Streptomyces</taxon>
    </lineage>
</organism>
<proteinExistence type="predicted"/>
<dbReference type="AlphaFoldDB" id="A0A7G7BPI1"/>